<evidence type="ECO:0000313" key="2">
    <source>
        <dbReference type="EMBL" id="CCC48355.1"/>
    </source>
</evidence>
<dbReference type="AlphaFoldDB" id="G0TWL7"/>
<feature type="coiled-coil region" evidence="1">
    <location>
        <begin position="120"/>
        <end position="157"/>
    </location>
</feature>
<dbReference type="OMA" id="PKQMNAR"/>
<sequence length="322" mass="37132">MLAKKGEREIDSFLFEKATLKGKFDFSAFGKITNDLLNCYSDRKHGDAVLSSFLKTLYENGTHVSNENFNKLEEALSERVNTILADVRAQDKLRHLKGRKPVFELAEDEEDEDDMEPTMTEEEMLKQEQERMERERLEEERMAAREEERRLNEERLRMRTRQVDTGRIEKLLQEGAVINAEWVKSKGGKQKQGQSQVSVENMRDMELQVASLTKEKERLQLVIELDENELATRIAEAKAECDAAVTQLSMHAPNASAEVSQVSMPHKQLTARIAELKQKISKLTMERNRLSLKLKAEPHPIREELLDVLKLRDESLLKSASH</sequence>
<organism evidence="2">
    <name type="scientific">Trypanosoma vivax (strain Y486)</name>
    <dbReference type="NCBI Taxonomy" id="1055687"/>
    <lineage>
        <taxon>Eukaryota</taxon>
        <taxon>Discoba</taxon>
        <taxon>Euglenozoa</taxon>
        <taxon>Kinetoplastea</taxon>
        <taxon>Metakinetoplastina</taxon>
        <taxon>Trypanosomatida</taxon>
        <taxon>Trypanosomatidae</taxon>
        <taxon>Trypanosoma</taxon>
        <taxon>Duttonella</taxon>
    </lineage>
</organism>
<accession>G0TWL7</accession>
<dbReference type="EMBL" id="HE573022">
    <property type="protein sequence ID" value="CCC48355.1"/>
    <property type="molecule type" value="Genomic_DNA"/>
</dbReference>
<evidence type="ECO:0000256" key="1">
    <source>
        <dbReference type="SAM" id="Coils"/>
    </source>
</evidence>
<reference evidence="2" key="1">
    <citation type="journal article" date="2012" name="Proc. Natl. Acad. Sci. U.S.A.">
        <title>Antigenic diversity is generated by distinct evolutionary mechanisms in African trypanosome species.</title>
        <authorList>
            <person name="Jackson A.P."/>
            <person name="Berry A."/>
            <person name="Aslett M."/>
            <person name="Allison H.C."/>
            <person name="Burton P."/>
            <person name="Vavrova-Anderson J."/>
            <person name="Brown R."/>
            <person name="Browne H."/>
            <person name="Corton N."/>
            <person name="Hauser H."/>
            <person name="Gamble J."/>
            <person name="Gilderthorp R."/>
            <person name="Marcello L."/>
            <person name="McQuillan J."/>
            <person name="Otto T.D."/>
            <person name="Quail M.A."/>
            <person name="Sanders M.J."/>
            <person name="van Tonder A."/>
            <person name="Ginger M.L."/>
            <person name="Field M.C."/>
            <person name="Barry J.D."/>
            <person name="Hertz-Fowler C."/>
            <person name="Berriman M."/>
        </authorList>
    </citation>
    <scope>NUCLEOTIDE SEQUENCE</scope>
    <source>
        <strain evidence="2">Y486</strain>
    </source>
</reference>
<feature type="coiled-coil region" evidence="1">
    <location>
        <begin position="202"/>
        <end position="229"/>
    </location>
</feature>
<dbReference type="VEuPathDB" id="TriTrypDB:TvY486_0601460"/>
<name>G0TWL7_TRYVY</name>
<feature type="coiled-coil region" evidence="1">
    <location>
        <begin position="266"/>
        <end position="293"/>
    </location>
</feature>
<protein>
    <submittedName>
        <fullName evidence="2">Uncharacterized protein</fullName>
    </submittedName>
</protein>
<gene>
    <name evidence="2" type="ORF">TVY486_0601460</name>
</gene>
<keyword evidence="1" id="KW-0175">Coiled coil</keyword>
<proteinExistence type="predicted"/>